<sequence>MEHAIDGKAVIHLARSMTKCILMQSSLLYINRIVSAHLTQIKMLRYDFRVFVSVIIRNSLAGKFALPSQHFK</sequence>
<reference evidence="1 2" key="1">
    <citation type="submission" date="2018-10" db="EMBL/GenBank/DDBJ databases">
        <title>Comamonadaceae CDC group NO-1 genome sequencing and assembly.</title>
        <authorList>
            <person name="Bernier A.-M."/>
            <person name="Bernard K."/>
        </authorList>
    </citation>
    <scope>NUCLEOTIDE SEQUENCE [LARGE SCALE GENOMIC DNA]</scope>
    <source>
        <strain evidence="1 2">NML970147</strain>
    </source>
</reference>
<comment type="caution">
    <text evidence="1">The sequence shown here is derived from an EMBL/GenBank/DDBJ whole genome shotgun (WGS) entry which is preliminary data.</text>
</comment>
<evidence type="ECO:0000313" key="2">
    <source>
        <dbReference type="Proteomes" id="UP000267521"/>
    </source>
</evidence>
<organism evidence="1 2">
    <name type="scientific">Allofranklinella schreckenbergeri</name>
    <dbReference type="NCBI Taxonomy" id="1076744"/>
    <lineage>
        <taxon>Bacteria</taxon>
        <taxon>Pseudomonadati</taxon>
        <taxon>Pseudomonadota</taxon>
        <taxon>Betaproteobacteria</taxon>
        <taxon>Burkholderiales</taxon>
        <taxon>Comamonadaceae</taxon>
        <taxon>Allofranklinella</taxon>
    </lineage>
</organism>
<dbReference type="AlphaFoldDB" id="A0A3M6Q8W9"/>
<dbReference type="Proteomes" id="UP000267521">
    <property type="component" value="Unassembled WGS sequence"/>
</dbReference>
<name>A0A3M6Q8W9_9BURK</name>
<dbReference type="EMBL" id="RDQM01000006">
    <property type="protein sequence ID" value="RMW98848.1"/>
    <property type="molecule type" value="Genomic_DNA"/>
</dbReference>
<evidence type="ECO:0000313" key="1">
    <source>
        <dbReference type="EMBL" id="RMW98848.1"/>
    </source>
</evidence>
<accession>A0A3M6Q8W9</accession>
<protein>
    <submittedName>
        <fullName evidence="1">Uncharacterized protein</fullName>
    </submittedName>
</protein>
<proteinExistence type="predicted"/>
<gene>
    <name evidence="1" type="ORF">EBQ26_05925</name>
</gene>